<feature type="signal peptide" evidence="1">
    <location>
        <begin position="1"/>
        <end position="21"/>
    </location>
</feature>
<keyword evidence="1" id="KW-0732">Signal</keyword>
<evidence type="ECO:0000256" key="1">
    <source>
        <dbReference type="SAM" id="SignalP"/>
    </source>
</evidence>
<sequence length="146" mass="15496">MQSIRGLGMALLLAAGALACAQVQACARPLQQSGLVQIPAGMMNGIAYVPVPRGYRYVVQYVSASVRLRTESEYSDFNVGVWQGTARIDYTLPILPGFTPLDRKTSGPVKFHADPGSQVQVSIVRGDAAIAATGHYAISGCLRKAT</sequence>
<comment type="caution">
    <text evidence="2">The sequence shown here is derived from an EMBL/GenBank/DDBJ whole genome shotgun (WGS) entry which is preliminary data.</text>
</comment>
<keyword evidence="3" id="KW-1185">Reference proteome</keyword>
<proteinExistence type="predicted"/>
<accession>A0A5D4XGF0</accession>
<dbReference type="EMBL" id="VTFT01000002">
    <property type="protein sequence ID" value="TYT23736.1"/>
    <property type="molecule type" value="Genomic_DNA"/>
</dbReference>
<name>A0A5D4XGF0_9GAMM</name>
<reference evidence="2 3" key="1">
    <citation type="submission" date="2019-08" db="EMBL/GenBank/DDBJ databases">
        <title>Luteimonas viscosus sp. nov., isolated from soil of a sunflower field.</title>
        <authorList>
            <person name="Jianli Z."/>
            <person name="Ying Z."/>
        </authorList>
    </citation>
    <scope>NUCLEOTIDE SEQUENCE [LARGE SCALE GENOMIC DNA]</scope>
    <source>
        <strain evidence="2 3">XBU10</strain>
    </source>
</reference>
<feature type="chain" id="PRO_5023098335" evidence="1">
    <location>
        <begin position="22"/>
        <end position="146"/>
    </location>
</feature>
<dbReference type="RefSeq" id="WP_149104432.1">
    <property type="nucleotide sequence ID" value="NZ_VTFT01000002.1"/>
</dbReference>
<dbReference type="Proteomes" id="UP000324973">
    <property type="component" value="Unassembled WGS sequence"/>
</dbReference>
<dbReference type="AlphaFoldDB" id="A0A5D4XGF0"/>
<gene>
    <name evidence="2" type="ORF">FZO89_16060</name>
</gene>
<organism evidence="2 3">
    <name type="scientific">Luteimonas viscosa</name>
    <dbReference type="NCBI Taxonomy" id="1132694"/>
    <lineage>
        <taxon>Bacteria</taxon>
        <taxon>Pseudomonadati</taxon>
        <taxon>Pseudomonadota</taxon>
        <taxon>Gammaproteobacteria</taxon>
        <taxon>Lysobacterales</taxon>
        <taxon>Lysobacteraceae</taxon>
        <taxon>Luteimonas</taxon>
    </lineage>
</organism>
<evidence type="ECO:0000313" key="3">
    <source>
        <dbReference type="Proteomes" id="UP000324973"/>
    </source>
</evidence>
<dbReference type="PROSITE" id="PS51257">
    <property type="entry name" value="PROKAR_LIPOPROTEIN"/>
    <property type="match status" value="1"/>
</dbReference>
<evidence type="ECO:0000313" key="2">
    <source>
        <dbReference type="EMBL" id="TYT23736.1"/>
    </source>
</evidence>
<protein>
    <submittedName>
        <fullName evidence="2">Uncharacterized protein</fullName>
    </submittedName>
</protein>